<keyword evidence="1" id="KW-0472">Membrane</keyword>
<feature type="transmembrane region" description="Helical" evidence="1">
    <location>
        <begin position="20"/>
        <end position="38"/>
    </location>
</feature>
<gene>
    <name evidence="2" type="ORF">E7Z75_05040</name>
</gene>
<accession>A0A8T3VR79</accession>
<proteinExistence type="predicted"/>
<dbReference type="EMBL" id="SUTG01000019">
    <property type="protein sequence ID" value="MBE6512490.1"/>
    <property type="molecule type" value="Genomic_DNA"/>
</dbReference>
<dbReference type="Proteomes" id="UP000732619">
    <property type="component" value="Unassembled WGS sequence"/>
</dbReference>
<evidence type="ECO:0000256" key="1">
    <source>
        <dbReference type="SAM" id="Phobius"/>
    </source>
</evidence>
<dbReference type="Pfam" id="PF04021">
    <property type="entry name" value="Class_IIIsignal"/>
    <property type="match status" value="1"/>
</dbReference>
<keyword evidence="1" id="KW-0812">Transmembrane</keyword>
<organism evidence="2 3">
    <name type="scientific">Methanobrevibacter olleyae</name>
    <dbReference type="NCBI Taxonomy" id="294671"/>
    <lineage>
        <taxon>Archaea</taxon>
        <taxon>Methanobacteriati</taxon>
        <taxon>Methanobacteriota</taxon>
        <taxon>Methanomada group</taxon>
        <taxon>Methanobacteria</taxon>
        <taxon>Methanobacteriales</taxon>
        <taxon>Methanobacteriaceae</taxon>
        <taxon>Methanobrevibacter</taxon>
    </lineage>
</organism>
<protein>
    <submittedName>
        <fullName evidence="2">Class III signal peptide-containing protein</fullName>
    </submittedName>
</protein>
<evidence type="ECO:0000313" key="2">
    <source>
        <dbReference type="EMBL" id="MBE6512490.1"/>
    </source>
</evidence>
<dbReference type="InterPro" id="IPR007166">
    <property type="entry name" value="Class3_signal_pept_motif"/>
</dbReference>
<comment type="caution">
    <text evidence="2">The sequence shown here is derived from an EMBL/GenBank/DDBJ whole genome shotgun (WGS) entry which is preliminary data.</text>
</comment>
<evidence type="ECO:0000313" key="3">
    <source>
        <dbReference type="Proteomes" id="UP000732619"/>
    </source>
</evidence>
<sequence length="64" mass="7351">MKEIEYLKLDNKGQTSVEVILLIGSILVISIICGTYIYKINLEINDLFNQTLSKGRLFLFNKLD</sequence>
<keyword evidence="1" id="KW-1133">Transmembrane helix</keyword>
<reference evidence="2" key="1">
    <citation type="submission" date="2019-04" db="EMBL/GenBank/DDBJ databases">
        <title>Evolution of Biomass-Degrading Anaerobic Consortia Revealed by Metagenomics.</title>
        <authorList>
            <person name="Peng X."/>
        </authorList>
    </citation>
    <scope>NUCLEOTIDE SEQUENCE</scope>
    <source>
        <strain evidence="2">SIG14</strain>
    </source>
</reference>
<dbReference type="AlphaFoldDB" id="A0A8T3VR79"/>
<name>A0A8T3VR79_METOL</name>